<gene>
    <name evidence="3" type="ORF">ABWT76_001064</name>
</gene>
<dbReference type="EMBL" id="CP159837">
    <property type="protein sequence ID" value="XCM38231.1"/>
    <property type="molecule type" value="Genomic_DNA"/>
</dbReference>
<proteinExistence type="predicted"/>
<dbReference type="RefSeq" id="WP_054466475.1">
    <property type="nucleotide sequence ID" value="NZ_CP159837.1"/>
</dbReference>
<keyword evidence="1" id="KW-1133">Transmembrane helix</keyword>
<sequence length="581" mass="66489">MAKLVILILQEGNFEQGFRALLQIRGDDPPTETEIQIPGILPPAPDIPELLNRWRSNFQSVKTSRLEAISSQVVSPNPQVAQELTDRLNEWLNYGDKQWRDIRDLLLQNTQEKTRILLETEDIDLRRIPWHTWDIFARGNYKKTDIALSPRSYQRPNRDIFPSKTVKILAVFGDATHLQLDIDRQVLEALRDRQGEITILQQPTPEQLRQLLRQEFWHIFFFAGHSQSDEHGKIGRFKLNKTDWMAIADLKNALDIAINENGLQLAIFNSCDGLGLANQLTQLHLPQSIVMREPVPDEVATKFLQEFLWSFANDESFYASVRYARGVLEDAFHQQYPGVSWLPVIFQNPAGFSPTWQEWLNSGISLDLSPTISPEVAVNYLRDYYQNNLPLDWDTIAPKLAIKLGIYLSIISTLSLLASYVLVKSEPWLASFGKQSWIVELAQSMILIVGIIYLVASKFSQETREFFAFRRPLKDPIGIFSLFRVFIGLFSLAIAGLLLDHHLWTGPNALKDKYQVVFSTADNFFTYHIPYLLYLPYSTINFGLAVWVFAGAGYAAIKDLLQLRSQSLNIKHQIESIGESP</sequence>
<dbReference type="AlphaFoldDB" id="A0AAU8JHD3"/>
<keyword evidence="1" id="KW-0812">Transmembrane</keyword>
<feature type="transmembrane region" description="Helical" evidence="1">
    <location>
        <begin position="534"/>
        <end position="557"/>
    </location>
</feature>
<evidence type="ECO:0000259" key="2">
    <source>
        <dbReference type="Pfam" id="PF12770"/>
    </source>
</evidence>
<keyword evidence="1" id="KW-0472">Membrane</keyword>
<protein>
    <submittedName>
        <fullName evidence="3">CHAT domain-containing protein</fullName>
    </submittedName>
</protein>
<accession>A0AAU8JHD3</accession>
<feature type="transmembrane region" description="Helical" evidence="1">
    <location>
        <begin position="404"/>
        <end position="423"/>
    </location>
</feature>
<organism evidence="3">
    <name type="scientific">Planktothricoides raciborskii GIHE-MW2</name>
    <dbReference type="NCBI Taxonomy" id="2792601"/>
    <lineage>
        <taxon>Bacteria</taxon>
        <taxon>Bacillati</taxon>
        <taxon>Cyanobacteriota</taxon>
        <taxon>Cyanophyceae</taxon>
        <taxon>Oscillatoriophycideae</taxon>
        <taxon>Oscillatoriales</taxon>
        <taxon>Oscillatoriaceae</taxon>
        <taxon>Planktothricoides</taxon>
    </lineage>
</organism>
<name>A0AAU8JHD3_9CYAN</name>
<feature type="transmembrane region" description="Helical" evidence="1">
    <location>
        <begin position="435"/>
        <end position="456"/>
    </location>
</feature>
<feature type="domain" description="CHAT" evidence="2">
    <location>
        <begin position="109"/>
        <end position="330"/>
    </location>
</feature>
<feature type="transmembrane region" description="Helical" evidence="1">
    <location>
        <begin position="477"/>
        <end position="499"/>
    </location>
</feature>
<evidence type="ECO:0000313" key="3">
    <source>
        <dbReference type="EMBL" id="XCM38231.1"/>
    </source>
</evidence>
<evidence type="ECO:0000256" key="1">
    <source>
        <dbReference type="SAM" id="Phobius"/>
    </source>
</evidence>
<dbReference type="InterPro" id="IPR024983">
    <property type="entry name" value="CHAT_dom"/>
</dbReference>
<dbReference type="Pfam" id="PF12770">
    <property type="entry name" value="CHAT"/>
    <property type="match status" value="1"/>
</dbReference>
<reference evidence="3" key="1">
    <citation type="submission" date="2024-07" db="EMBL/GenBank/DDBJ databases">
        <authorList>
            <person name="Kim Y.J."/>
            <person name="Jeong J.Y."/>
        </authorList>
    </citation>
    <scope>NUCLEOTIDE SEQUENCE</scope>
    <source>
        <strain evidence="3">GIHE-MW2</strain>
    </source>
</reference>